<keyword evidence="13 15" id="KW-0704">Schiff base</keyword>
<comment type="cofactor">
    <cofactor evidence="2 15">
        <name>Mg(2+)</name>
        <dbReference type="ChEBI" id="CHEBI:18420"/>
    </cofactor>
</comment>
<feature type="binding site" evidence="15">
    <location>
        <position position="233"/>
    </location>
    <ligand>
        <name>Mg(2+)</name>
        <dbReference type="ChEBI" id="CHEBI:18420"/>
        <label>2</label>
    </ligand>
</feature>
<feature type="binding site" evidence="15">
    <location>
        <begin position="241"/>
        <end position="242"/>
    </location>
    <ligand>
        <name>beta-D-fructose 1,6-bisphosphate</name>
        <dbReference type="ChEBI" id="CHEBI:32966"/>
        <note>ligand shared between dimeric partners</note>
    </ligand>
</feature>
<evidence type="ECO:0000256" key="10">
    <source>
        <dbReference type="ARBA" id="ARBA00022801"/>
    </source>
</evidence>
<dbReference type="EC" id="3.1.3.11" evidence="6 15"/>
<gene>
    <name evidence="15" type="primary">fbp</name>
    <name evidence="16" type="ORF">ENT73_04220</name>
</gene>
<feature type="active site" description="Schiff-base intermediate with DHAP; for FBP aldolase activity" evidence="15">
    <location>
        <position position="231"/>
    </location>
</feature>
<dbReference type="HAMAP" id="MF_02067">
    <property type="entry name" value="FBP_aldolase_phosphatase"/>
    <property type="match status" value="1"/>
</dbReference>
<evidence type="ECO:0000256" key="2">
    <source>
        <dbReference type="ARBA" id="ARBA00001946"/>
    </source>
</evidence>
<comment type="domain">
    <text evidence="15">Consists of a single catalytic domain, but remodels its active-site architecture via a large structural change to exhibit dual activities.</text>
</comment>
<feature type="binding site" description="in other chain" evidence="15">
    <location>
        <begin position="103"/>
        <end position="104"/>
    </location>
    <ligand>
        <name>beta-D-fructose 1,6-bisphosphate</name>
        <dbReference type="ChEBI" id="CHEBI:32966"/>
        <note>ligand shared between dimeric partners</note>
    </ligand>
</feature>
<dbReference type="Pfam" id="PF01950">
    <property type="entry name" value="FBPase_3"/>
    <property type="match status" value="1"/>
</dbReference>
<dbReference type="EC" id="4.1.2.13" evidence="15"/>
<reference evidence="16" key="1">
    <citation type="journal article" date="2020" name="mSystems">
        <title>Genome- and Community-Level Interaction Insights into Carbon Utilization and Element Cycling Functions of Hydrothermarchaeota in Hydrothermal Sediment.</title>
        <authorList>
            <person name="Zhou Z."/>
            <person name="Liu Y."/>
            <person name="Xu W."/>
            <person name="Pan J."/>
            <person name="Luo Z.H."/>
            <person name="Li M."/>
        </authorList>
    </citation>
    <scope>NUCLEOTIDE SEQUENCE [LARGE SCALE GENOMIC DNA]</scope>
    <source>
        <strain evidence="16">SpSt-605</strain>
    </source>
</reference>
<dbReference type="InterPro" id="IPR002803">
    <property type="entry name" value="FBPase_V"/>
</dbReference>
<evidence type="ECO:0000256" key="6">
    <source>
        <dbReference type="ARBA" id="ARBA00013093"/>
    </source>
</evidence>
<dbReference type="InterPro" id="IPR036076">
    <property type="entry name" value="FBPase_V_sf"/>
</dbReference>
<evidence type="ECO:0000256" key="5">
    <source>
        <dbReference type="ARBA" id="ARBA00011820"/>
    </source>
</evidence>
<dbReference type="PIRSF" id="PIRSF015647">
    <property type="entry name" value="FBPtase_archl"/>
    <property type="match status" value="1"/>
</dbReference>
<dbReference type="AlphaFoldDB" id="A0A832GMZ7"/>
<feature type="binding site" description="in other chain" evidence="15">
    <location>
        <position position="265"/>
    </location>
    <ligand>
        <name>beta-D-fructose 1,6-bisphosphate</name>
        <dbReference type="ChEBI" id="CHEBI:32966"/>
        <note>ligand shared between dimeric partners</note>
    </ligand>
</feature>
<feature type="binding site" evidence="15">
    <location>
        <position position="94"/>
    </location>
    <ligand>
        <name>Mg(2+)</name>
        <dbReference type="ChEBI" id="CHEBI:18420"/>
        <label>1</label>
    </ligand>
</feature>
<feature type="binding site" evidence="15">
    <location>
        <position position="52"/>
    </location>
    <ligand>
        <name>Mg(2+)</name>
        <dbReference type="ChEBI" id="CHEBI:18420"/>
        <label>1</label>
    </ligand>
</feature>
<feature type="binding site" description="in other chain" evidence="15">
    <location>
        <position position="286"/>
    </location>
    <ligand>
        <name>beta-D-fructose 1,6-bisphosphate</name>
        <dbReference type="ChEBI" id="CHEBI:32966"/>
        <note>ligand shared between dimeric partners</note>
    </ligand>
</feature>
<feature type="binding site" evidence="15">
    <location>
        <position position="286"/>
    </location>
    <ligand>
        <name>dihydroxyacetone phosphate</name>
        <dbReference type="ChEBI" id="CHEBI:57642"/>
    </ligand>
</feature>
<feature type="binding site" evidence="15">
    <location>
        <position position="132"/>
    </location>
    <ligand>
        <name>dihydroxyacetone phosphate</name>
        <dbReference type="ChEBI" id="CHEBI:57642"/>
    </ligand>
</feature>
<evidence type="ECO:0000256" key="14">
    <source>
        <dbReference type="ARBA" id="ARBA00023277"/>
    </source>
</evidence>
<keyword evidence="12 15" id="KW-0456">Lyase</keyword>
<dbReference type="GO" id="GO:0006094">
    <property type="term" value="P:gluconeogenesis"/>
    <property type="evidence" value="ECO:0007669"/>
    <property type="project" value="UniProtKB-UniRule"/>
</dbReference>
<keyword evidence="11 15" id="KW-0460">Magnesium</keyword>
<keyword evidence="14 15" id="KW-0119">Carbohydrate metabolism</keyword>
<evidence type="ECO:0000256" key="9">
    <source>
        <dbReference type="ARBA" id="ARBA00022723"/>
    </source>
</evidence>
<evidence type="ECO:0000256" key="1">
    <source>
        <dbReference type="ARBA" id="ARBA00001273"/>
    </source>
</evidence>
<evidence type="ECO:0000256" key="7">
    <source>
        <dbReference type="ARBA" id="ARBA00018635"/>
    </source>
</evidence>
<dbReference type="EMBL" id="DSZU01000072">
    <property type="protein sequence ID" value="HGV55276.1"/>
    <property type="molecule type" value="Genomic_DNA"/>
</dbReference>
<feature type="binding site" evidence="15">
    <location>
        <position position="265"/>
    </location>
    <ligand>
        <name>dihydroxyacetone phosphate</name>
        <dbReference type="ChEBI" id="CHEBI:57642"/>
    </ligand>
</feature>
<feature type="active site" description="Proton acceptor; for FBP phosphatase activity" evidence="15">
    <location>
        <position position="11"/>
    </location>
</feature>
<dbReference type="GO" id="GO:0000287">
    <property type="term" value="F:magnesium ion binding"/>
    <property type="evidence" value="ECO:0007669"/>
    <property type="project" value="UniProtKB-UniRule"/>
</dbReference>
<evidence type="ECO:0000256" key="8">
    <source>
        <dbReference type="ARBA" id="ARBA00022432"/>
    </source>
</evidence>
<comment type="subunit">
    <text evidence="5 15">Homooctamer; dimer of tetramers.</text>
</comment>
<comment type="catalytic activity">
    <reaction evidence="15">
        <text>beta-D-fructose 1,6-bisphosphate = D-glyceraldehyde 3-phosphate + dihydroxyacetone phosphate</text>
        <dbReference type="Rhea" id="RHEA:14729"/>
        <dbReference type="ChEBI" id="CHEBI:32966"/>
        <dbReference type="ChEBI" id="CHEBI:57642"/>
        <dbReference type="ChEBI" id="CHEBI:59776"/>
        <dbReference type="EC" id="4.1.2.13"/>
    </reaction>
</comment>
<comment type="similarity">
    <text evidence="4 15">Belongs to the FBP aldolase/phosphatase family.</text>
</comment>
<evidence type="ECO:0000313" key="16">
    <source>
        <dbReference type="EMBL" id="HGV55276.1"/>
    </source>
</evidence>
<feature type="binding site" evidence="15">
    <location>
        <position position="232"/>
    </location>
    <ligand>
        <name>Mg(2+)</name>
        <dbReference type="ChEBI" id="CHEBI:18420"/>
        <label>4</label>
    </ligand>
</feature>
<feature type="binding site" evidence="15">
    <location>
        <position position="18"/>
    </location>
    <ligand>
        <name>dihydroxyacetone phosphate</name>
        <dbReference type="ChEBI" id="CHEBI:57642"/>
    </ligand>
</feature>
<dbReference type="GO" id="GO:0042132">
    <property type="term" value="F:fructose 1,6-bisphosphate 1-phosphatase activity"/>
    <property type="evidence" value="ECO:0007669"/>
    <property type="project" value="UniProtKB-UniRule"/>
</dbReference>
<dbReference type="PANTHER" id="PTHR38341">
    <property type="entry name" value="FRUCTOSE-1,6-BISPHOSPHATE ALDOLASE/PHOSPHATASE"/>
    <property type="match status" value="1"/>
</dbReference>
<comment type="caution">
    <text evidence="16">The sequence shown here is derived from an EMBL/GenBank/DDBJ whole genome shotgun (WGS) entry which is preliminary data.</text>
</comment>
<feature type="binding site" evidence="15">
    <location>
        <position position="131"/>
    </location>
    <ligand>
        <name>Mg(2+)</name>
        <dbReference type="ChEBI" id="CHEBI:18420"/>
        <label>2</label>
    </ligand>
</feature>
<evidence type="ECO:0000256" key="12">
    <source>
        <dbReference type="ARBA" id="ARBA00023239"/>
    </source>
</evidence>
<feature type="binding site" evidence="15">
    <location>
        <position position="233"/>
    </location>
    <ligand>
        <name>Mg(2+)</name>
        <dbReference type="ChEBI" id="CHEBI:18420"/>
        <label>3</label>
    </ligand>
</feature>
<feature type="binding site" evidence="15">
    <location>
        <position position="53"/>
    </location>
    <ligand>
        <name>Mg(2+)</name>
        <dbReference type="ChEBI" id="CHEBI:18420"/>
        <label>2</label>
    </ligand>
</feature>
<keyword evidence="10 15" id="KW-0378">Hydrolase</keyword>
<feature type="binding site" description="in other chain" evidence="15">
    <location>
        <position position="18"/>
    </location>
    <ligand>
        <name>beta-D-fructose 1,6-bisphosphate</name>
        <dbReference type="ChEBI" id="CHEBI:32966"/>
        <note>ligand shared between dimeric partners</note>
    </ligand>
</feature>
<evidence type="ECO:0000256" key="3">
    <source>
        <dbReference type="ARBA" id="ARBA00004742"/>
    </source>
</evidence>
<evidence type="ECO:0000256" key="15">
    <source>
        <dbReference type="HAMAP-Rule" id="MF_02067"/>
    </source>
</evidence>
<proteinExistence type="inferred from homology"/>
<feature type="binding site" description="in other chain" evidence="15">
    <location>
        <position position="347"/>
    </location>
    <ligand>
        <name>beta-D-fructose 1,6-bisphosphate</name>
        <dbReference type="ChEBI" id="CHEBI:32966"/>
        <note>ligand shared between dimeric partners</note>
    </ligand>
</feature>
<protein>
    <recommendedName>
        <fullName evidence="7 15">Fructose-1,6-bisphosphate aldolase/phosphatase</fullName>
        <shortName evidence="15">FBP A/P</shortName>
        <shortName evidence="15">FBP aldolase/phosphatase</shortName>
        <ecNumber evidence="6 15">3.1.3.11</ecNumber>
        <ecNumber evidence="15">4.1.2.13</ecNumber>
    </recommendedName>
</protein>
<accession>A0A832GMZ7</accession>
<sequence>MRITLSVIKADIGGFVGHSSVHPEVLNRVREVALDGKDKGLIRDVSVISCGDDIALVMTHTKGLDATEVHELAWNAFKEGTEVAKKLKQYGAGQDLLTDAFSGNVKGMGPGVAEMEFEERKSEPVIVFFADKTSPSAWNLPLYEMFADPMNTAGLVIDPSMHDGFIFDVMDVYSGMSIQLKTPEELYDLLVFIGATSRYCVRAVYRKKDGEIGAVASTQKLSLMAGRYVGKDDPVLIVRCQSGFPAVGEALEPFARPWFVEGWMRGSHTGPLMPVSFAQAKPTRFDGPPRVIAAGYQICEGHLIGPVDLFDDPAFDQARYDASQMANYLRRQGIFEPHRLPPEEMEYTTLPKVLEKLKDRFKLEDKIRPKFTTEGEVAK</sequence>
<feature type="binding site" evidence="15">
    <location>
        <position position="232"/>
    </location>
    <ligand>
        <name>Mg(2+)</name>
        <dbReference type="ChEBI" id="CHEBI:18420"/>
        <label>3</label>
    </ligand>
</feature>
<feature type="binding site" evidence="15">
    <location>
        <position position="18"/>
    </location>
    <ligand>
        <name>Mg(2+)</name>
        <dbReference type="ChEBI" id="CHEBI:18420"/>
        <label>1</label>
    </ligand>
</feature>
<dbReference type="PANTHER" id="PTHR38341:SF1">
    <property type="entry name" value="FRUCTOSE-1,6-BISPHOSPHATE ALDOLASE_PHOSPHATASE"/>
    <property type="match status" value="1"/>
</dbReference>
<comment type="pathway">
    <text evidence="3 15">Carbohydrate biosynthesis; gluconeogenesis.</text>
</comment>
<keyword evidence="9 15" id="KW-0479">Metal-binding</keyword>
<comment type="function">
    <text evidence="15">Catalyzes two subsequent steps in gluconeogenesis: the aldol condensation of dihydroxyacetone phosphate (DHAP) and glyceraldehyde-3-phosphate (GA3P) to fructose-1,6-bisphosphate (FBP), and the dephosphorylation of FBP to fructose-6-phosphate (F6P).</text>
</comment>
<feature type="binding site" evidence="15">
    <location>
        <position position="52"/>
    </location>
    <ligand>
        <name>Mg(2+)</name>
        <dbReference type="ChEBI" id="CHEBI:18420"/>
        <label>2</label>
    </ligand>
</feature>
<organism evidence="16">
    <name type="scientific">Caldimicrobium thiodismutans</name>
    <dbReference type="NCBI Taxonomy" id="1653476"/>
    <lineage>
        <taxon>Bacteria</taxon>
        <taxon>Pseudomonadati</taxon>
        <taxon>Thermodesulfobacteriota</taxon>
        <taxon>Thermodesulfobacteria</taxon>
        <taxon>Thermodesulfobacteriales</taxon>
        <taxon>Thermodesulfobacteriaceae</taxon>
        <taxon>Caldimicrobium</taxon>
    </lineage>
</organism>
<evidence type="ECO:0000256" key="4">
    <source>
        <dbReference type="ARBA" id="ARBA00010693"/>
    </source>
</evidence>
<feature type="active site" description="Proton donor/acceptor; for FBP aldolase activity" evidence="15">
    <location>
        <position position="228"/>
    </location>
</feature>
<evidence type="ECO:0000256" key="11">
    <source>
        <dbReference type="ARBA" id="ARBA00022842"/>
    </source>
</evidence>
<feature type="binding site" evidence="15">
    <location>
        <position position="231"/>
    </location>
    <ligand>
        <name>Mg(2+)</name>
        <dbReference type="ChEBI" id="CHEBI:18420"/>
        <label>3</label>
    </ligand>
</feature>
<keyword evidence="8 15" id="KW-0312">Gluconeogenesis</keyword>
<evidence type="ECO:0000256" key="13">
    <source>
        <dbReference type="ARBA" id="ARBA00023270"/>
    </source>
</evidence>
<dbReference type="UniPathway" id="UPA00138"/>
<feature type="binding site" description="in other chain" evidence="15">
    <location>
        <position position="132"/>
    </location>
    <ligand>
        <name>beta-D-fructose 1,6-bisphosphate</name>
        <dbReference type="ChEBI" id="CHEBI:32966"/>
        <note>ligand shared between dimeric partners</note>
    </ligand>
</feature>
<name>A0A832GMZ7_9BACT</name>
<comment type="catalytic activity">
    <reaction evidence="1 15">
        <text>beta-D-fructose 1,6-bisphosphate + H2O = beta-D-fructose 6-phosphate + phosphate</text>
        <dbReference type="Rhea" id="RHEA:11064"/>
        <dbReference type="ChEBI" id="CHEBI:15377"/>
        <dbReference type="ChEBI" id="CHEBI:32966"/>
        <dbReference type="ChEBI" id="CHEBI:43474"/>
        <dbReference type="ChEBI" id="CHEBI:57634"/>
        <dbReference type="EC" id="3.1.3.11"/>
    </reaction>
</comment>
<feature type="binding site" evidence="15">
    <location>
        <position position="11"/>
    </location>
    <ligand>
        <name>Mg(2+)</name>
        <dbReference type="ChEBI" id="CHEBI:18420"/>
        <label>1</label>
    </ligand>
</feature>
<feature type="binding site" description="in other chain" evidence="15">
    <location>
        <position position="90"/>
    </location>
    <ligand>
        <name>beta-D-fructose 1,6-bisphosphate</name>
        <dbReference type="ChEBI" id="CHEBI:32966"/>
        <note>ligand shared between dimeric partners</note>
    </ligand>
</feature>
<dbReference type="GO" id="GO:0004332">
    <property type="term" value="F:fructose-bisphosphate aldolase activity"/>
    <property type="evidence" value="ECO:0007669"/>
    <property type="project" value="UniProtKB-UniRule"/>
</dbReference>
<dbReference type="NCBIfam" id="NF041126">
    <property type="entry name" value="FBP_aldo_phos"/>
    <property type="match status" value="1"/>
</dbReference>
<dbReference type="SUPFAM" id="SSF111249">
    <property type="entry name" value="Sulfolobus fructose-1,6-bisphosphatase-like"/>
    <property type="match status" value="1"/>
</dbReference>